<dbReference type="EMBL" id="JAOWKX010000006">
    <property type="protein sequence ID" value="MCV2885401.1"/>
    <property type="molecule type" value="Genomic_DNA"/>
</dbReference>
<keyword evidence="1" id="KW-0812">Transmembrane</keyword>
<comment type="caution">
    <text evidence="2">The sequence shown here is derived from an EMBL/GenBank/DDBJ whole genome shotgun (WGS) entry which is preliminary data.</text>
</comment>
<dbReference type="Pfam" id="PF14316">
    <property type="entry name" value="DUF4381"/>
    <property type="match status" value="1"/>
</dbReference>
<dbReference type="RefSeq" id="WP_263712695.1">
    <property type="nucleotide sequence ID" value="NZ_JAOWKX010000006.1"/>
</dbReference>
<evidence type="ECO:0000256" key="1">
    <source>
        <dbReference type="SAM" id="Phobius"/>
    </source>
</evidence>
<dbReference type="Proteomes" id="UP001652504">
    <property type="component" value="Unassembled WGS sequence"/>
</dbReference>
<proteinExistence type="predicted"/>
<accession>A0ABT3A9P6</accession>
<keyword evidence="3" id="KW-1185">Reference proteome</keyword>
<reference evidence="2 3" key="1">
    <citation type="submission" date="2022-10" db="EMBL/GenBank/DDBJ databases">
        <title>Aestuariibacter sp. AA17 isolated from Montipora capitata coral fragment.</title>
        <authorList>
            <person name="Emsley S.A."/>
            <person name="Pfannmuller K.M."/>
            <person name="Loughran R.M."/>
            <person name="Shlafstein M."/>
            <person name="Papke E."/>
            <person name="Saw J.H."/>
            <person name="Ushijima B."/>
            <person name="Videau P."/>
        </authorList>
    </citation>
    <scope>NUCLEOTIDE SEQUENCE [LARGE SCALE GENOMIC DNA]</scope>
    <source>
        <strain evidence="2 3">AA17</strain>
    </source>
</reference>
<sequence length="161" mass="18207">MSQLHDITIPTDVSIWPLATGWWILLILCVVIGTATTYTFVKRRQKRVEKKVALRILSQIDPDDDQWPVLVNDVLKRAAIHYCEALQIAPLYGEKWVSFLCSQVSSKVKDQIRLPLLELQTCLYSEGGSTTIPKQDVIKAAQIWLNTALPPKKLTTRGGHE</sequence>
<keyword evidence="1" id="KW-1133">Transmembrane helix</keyword>
<evidence type="ECO:0000313" key="2">
    <source>
        <dbReference type="EMBL" id="MCV2885401.1"/>
    </source>
</evidence>
<keyword evidence="1" id="KW-0472">Membrane</keyword>
<dbReference type="InterPro" id="IPR025489">
    <property type="entry name" value="DUF4381"/>
</dbReference>
<protein>
    <submittedName>
        <fullName evidence="2">DUF4381 domain-containing protein</fullName>
    </submittedName>
</protein>
<evidence type="ECO:0000313" key="3">
    <source>
        <dbReference type="Proteomes" id="UP001652504"/>
    </source>
</evidence>
<organism evidence="2 3">
    <name type="scientific">Fluctibacter corallii</name>
    <dbReference type="NCBI Taxonomy" id="2984329"/>
    <lineage>
        <taxon>Bacteria</taxon>
        <taxon>Pseudomonadati</taxon>
        <taxon>Pseudomonadota</taxon>
        <taxon>Gammaproteobacteria</taxon>
        <taxon>Alteromonadales</taxon>
        <taxon>Alteromonadaceae</taxon>
        <taxon>Fluctibacter</taxon>
    </lineage>
</organism>
<feature type="transmembrane region" description="Helical" evidence="1">
    <location>
        <begin position="20"/>
        <end position="41"/>
    </location>
</feature>
<gene>
    <name evidence="2" type="ORF">OE749_11920</name>
</gene>
<name>A0ABT3A9P6_9ALTE</name>